<dbReference type="HOGENOM" id="CLU_007148_0_0_5"/>
<keyword evidence="5" id="KW-1185">Reference proteome</keyword>
<dbReference type="InterPro" id="IPR056490">
    <property type="entry name" value="Rcc01698_C"/>
</dbReference>
<dbReference type="STRING" id="991905.SL003B_2919"/>
<evidence type="ECO:0000259" key="3">
    <source>
        <dbReference type="Pfam" id="PF23666"/>
    </source>
</evidence>
<dbReference type="EMBL" id="CP002568">
    <property type="protein sequence ID" value="ADZ71342.1"/>
    <property type="molecule type" value="Genomic_DNA"/>
</dbReference>
<dbReference type="Proteomes" id="UP000008130">
    <property type="component" value="Chromosome"/>
</dbReference>
<dbReference type="Gene3D" id="3.20.20.80">
    <property type="entry name" value="Glycosidases"/>
    <property type="match status" value="1"/>
</dbReference>
<dbReference type="SUPFAM" id="SSF51445">
    <property type="entry name" value="(Trans)glycosidases"/>
    <property type="match status" value="1"/>
</dbReference>
<proteinExistence type="predicted"/>
<protein>
    <submittedName>
        <fullName evidence="4">Gene transfer agent-like protein</fullName>
    </submittedName>
</protein>
<dbReference type="RefSeq" id="WP_013653655.1">
    <property type="nucleotide sequence ID" value="NC_015259.1"/>
</dbReference>
<sequence>MATLILSAAGQALGGALGLGGFGAVLGRAAGAVAGTLVDQGLFGTSRTVQAGKLADLSVQASTEGAALPLVYGRVRLSGQVIWATRFEEEVSEERQGGKAGGSGGTTVRAHAYYANFAVALCQGPVARIGRIWADGKLLDIAGLTLRAYPGSADQPVDPLIAAHQSTAPAYRGTAHVVFERLALAPFGNRIPQLAFEVVRTVDTLEGLVRAVTLIPGAGEFVYAPAPVTDRPLPGTTESVNRHTMLAASDWHAALDELQALCPALESVALVVAWFGDDLRAGHCTVRPKVEANSRTTAGMTWSVGPLTRGAAQQVSYIDGRPAYGGTPADASVIAAIRDLRARGLRVVLYPFVMMDIAAGNGLPDPHGGAEQAAYPWRGRIVAAGDVAAEVATFMGTAVPGDFPVSGETVGYAGPDEWSYRRFVLHNAHLAQAAGGVDAFLIGSELRGLTRGHAGGGSYPFVDALRALAADVRAVTGAATKLSYAADWSEYGGHQVAAGALRFPLDPLWADPAIDFVGIDNYLPMTDLRDGGDPDGNDDPYDLALLRAGIAGGEYHDWFYASAADRGAGLRTPITDGAYGKPFVFRAKDLRGWWQNAHHERVGGVELAGPTPWQPASKPIWFTELGVPAIDRGANQPNVFVDPKSSESQLPHFSAGARDDLIQRRALEAALSYWDDRHPELPMGDNPLSPVYGGRMVDAANLHLWTFDARPFPAFPTFADVWADGANWQVGHWLNGRFGGAGLGAILRRMLADFGIAPEDVAVGSLPHALDGLTVAGPATAREVIEPLLDAFGCLAVDRGTRLELIRPPLVPVARLAGDDLVETDPDAPVLARVRAQAGELPAEVRLSGEDAASDFRRLVTASRRLEGASRHLETRDLAVVAPPETLLAAADRRLQRLWAERERVEFALPPTALALEPGDLVELDGAPGQAFEPALKLRIEAIEDGPARRIEAMRTEPAATLAASPRPRAGAWRSADLGPPHALMLDLSKLSDGDADRAPRLAVFARPWPGGYALLRSATESGFQPVATVDRPATVGRLAEPLAPGPVWLWDEATRPLVELYGGTLESRDPAAVLAGANALAVRTAAGGFEILQFRGAELVGPRLYRLSGLLRGQRGTEAEAGAGAPAGADVVRLDAAVAQVPLDDDLAGLPLAYRLVPQGRSLDDPASLGLSHAASGRGAQPLSPVHVRARRTAAGIVLAWIRRSRIGADGWEQLEVPLGEAAEAYEVDVLDGAAVLRTLRATTPEVLYPAAEELADFGAPVANLTVAVVQLSETAGRGQPAKAILHV</sequence>
<evidence type="ECO:0000313" key="4">
    <source>
        <dbReference type="EMBL" id="ADZ71342.1"/>
    </source>
</evidence>
<accession>F2J6G8</accession>
<dbReference type="Pfam" id="PF13550">
    <property type="entry name" value="Phage-tail_3"/>
    <property type="match status" value="1"/>
</dbReference>
<dbReference type="Pfam" id="PF13547">
    <property type="entry name" value="GTA_TIM"/>
    <property type="match status" value="1"/>
</dbReference>
<feature type="domain" description="GTA TIM-barrel-like" evidence="1">
    <location>
        <begin position="418"/>
        <end position="716"/>
    </location>
</feature>
<organism evidence="4 5">
    <name type="scientific">Polymorphum gilvum (strain LMG 25793 / CGMCC 1.9160 / SL003B-26A1)</name>
    <dbReference type="NCBI Taxonomy" id="991905"/>
    <lineage>
        <taxon>Bacteria</taxon>
        <taxon>Pseudomonadati</taxon>
        <taxon>Pseudomonadota</taxon>
        <taxon>Alphaproteobacteria</taxon>
        <taxon>Rhodobacterales</taxon>
        <taxon>Paracoccaceae</taxon>
        <taxon>Polymorphum</taxon>
    </lineage>
</organism>
<dbReference type="InterPro" id="IPR032876">
    <property type="entry name" value="J_dom"/>
</dbReference>
<dbReference type="OrthoDB" id="8445115at2"/>
<evidence type="ECO:0000313" key="5">
    <source>
        <dbReference type="Proteomes" id="UP000008130"/>
    </source>
</evidence>
<feature type="domain" description="Rcc01698-like C-terminal" evidence="3">
    <location>
        <begin position="1034"/>
        <end position="1133"/>
    </location>
</feature>
<gene>
    <name evidence="4" type="ordered locus">SL003B_2919</name>
</gene>
<dbReference type="PATRIC" id="fig|991905.3.peg.2995"/>
<dbReference type="InterPro" id="IPR017853">
    <property type="entry name" value="GH"/>
</dbReference>
<name>F2J6G8_POLGS</name>
<dbReference type="InterPro" id="IPR025195">
    <property type="entry name" value="GTA_TIM_dom"/>
</dbReference>
<dbReference type="Pfam" id="PF23666">
    <property type="entry name" value="Rcc01698_C"/>
    <property type="match status" value="1"/>
</dbReference>
<dbReference type="KEGG" id="pgv:SL003B_2919"/>
<reference evidence="4 5" key="1">
    <citation type="journal article" date="2011" name="J. Bacteriol.">
        <title>Complete genome sequence of Polymorphum gilvum SL003B-26A1T, a crude oil-degrading bacterium from oil-polluted saline soil.</title>
        <authorList>
            <person name="Li S.G."/>
            <person name="Tang Y.Q."/>
            <person name="Nie Y."/>
            <person name="Cai M."/>
            <person name="Wu X.L."/>
        </authorList>
    </citation>
    <scope>NUCLEOTIDE SEQUENCE [LARGE SCALE GENOMIC DNA]</scope>
    <source>
        <strain evidence="5">LMG 25793 / CGMCC 1.9160 / SL003B-26A1</strain>
    </source>
</reference>
<dbReference type="CDD" id="cd19607">
    <property type="entry name" value="GTA_TIM-barrel-like"/>
    <property type="match status" value="1"/>
</dbReference>
<feature type="domain" description="Tip attachment protein J" evidence="2">
    <location>
        <begin position="778"/>
        <end position="945"/>
    </location>
</feature>
<evidence type="ECO:0000259" key="1">
    <source>
        <dbReference type="Pfam" id="PF13547"/>
    </source>
</evidence>
<dbReference type="eggNOG" id="COG3391">
    <property type="taxonomic scope" value="Bacteria"/>
</dbReference>
<evidence type="ECO:0000259" key="2">
    <source>
        <dbReference type="Pfam" id="PF13550"/>
    </source>
</evidence>